<keyword evidence="3" id="KW-1185">Reference proteome</keyword>
<organism evidence="2 3">
    <name type="scientific">Hibiscus syriacus</name>
    <name type="common">Rose of Sharon</name>
    <dbReference type="NCBI Taxonomy" id="106335"/>
    <lineage>
        <taxon>Eukaryota</taxon>
        <taxon>Viridiplantae</taxon>
        <taxon>Streptophyta</taxon>
        <taxon>Embryophyta</taxon>
        <taxon>Tracheophyta</taxon>
        <taxon>Spermatophyta</taxon>
        <taxon>Magnoliopsida</taxon>
        <taxon>eudicotyledons</taxon>
        <taxon>Gunneridae</taxon>
        <taxon>Pentapetalae</taxon>
        <taxon>rosids</taxon>
        <taxon>malvids</taxon>
        <taxon>Malvales</taxon>
        <taxon>Malvaceae</taxon>
        <taxon>Malvoideae</taxon>
        <taxon>Hibiscus</taxon>
    </lineage>
</organism>
<dbReference type="Gene3D" id="1.10.510.10">
    <property type="entry name" value="Transferase(Phosphotransferase) domain 1"/>
    <property type="match status" value="1"/>
</dbReference>
<accession>A0A6A2Z3W0</accession>
<dbReference type="EMBL" id="VEPZ02001220">
    <property type="protein sequence ID" value="KAE8686243.1"/>
    <property type="molecule type" value="Genomic_DNA"/>
</dbReference>
<dbReference type="SUPFAM" id="SSF56112">
    <property type="entry name" value="Protein kinase-like (PK-like)"/>
    <property type="match status" value="1"/>
</dbReference>
<proteinExistence type="predicted"/>
<evidence type="ECO:0000256" key="1">
    <source>
        <dbReference type="SAM" id="MobiDB-lite"/>
    </source>
</evidence>
<gene>
    <name evidence="2" type="ORF">F3Y22_tig00111070pilonHSYRG00020</name>
</gene>
<sequence length="244" mass="26476">MKLMGNTMNEIATWAANGDPLGKNETVPPPSPTRKPIIHSPPAQQPKGKNKMSTTTIIAIAVPVAIAVGSLQGTEVRFCRTRKRLGFHTSLLSGREQGGLSRTVAAAVSWSCEILEIINGKKINNFHQTDEDDDLFSYVWKHWNSGTPLELLDPSLGSSYPRNEAIQCIHIGLLCVQEDPTLRPPMAAVVLMLNSFSVTLQAPRRPASFLIPSRDTDVPVSDCSSPSKSVPSVNEASISDIVPR</sequence>
<dbReference type="InterPro" id="IPR011009">
    <property type="entry name" value="Kinase-like_dom_sf"/>
</dbReference>
<name>A0A6A2Z3W0_HIBSY</name>
<dbReference type="Proteomes" id="UP000436088">
    <property type="component" value="Unassembled WGS sequence"/>
</dbReference>
<reference evidence="2" key="1">
    <citation type="submission" date="2019-09" db="EMBL/GenBank/DDBJ databases">
        <title>Draft genome information of white flower Hibiscus syriacus.</title>
        <authorList>
            <person name="Kim Y.-M."/>
        </authorList>
    </citation>
    <scope>NUCLEOTIDE SEQUENCE [LARGE SCALE GENOMIC DNA]</scope>
    <source>
        <strain evidence="2">YM2019G1</strain>
    </source>
</reference>
<dbReference type="AlphaFoldDB" id="A0A6A2Z3W0"/>
<evidence type="ECO:0000313" key="3">
    <source>
        <dbReference type="Proteomes" id="UP000436088"/>
    </source>
</evidence>
<protein>
    <submittedName>
        <fullName evidence="2">Uncharacterized protein</fullName>
    </submittedName>
</protein>
<evidence type="ECO:0000313" key="2">
    <source>
        <dbReference type="EMBL" id="KAE8686243.1"/>
    </source>
</evidence>
<comment type="caution">
    <text evidence="2">The sequence shown here is derived from an EMBL/GenBank/DDBJ whole genome shotgun (WGS) entry which is preliminary data.</text>
</comment>
<dbReference type="PANTHER" id="PTHR27006">
    <property type="entry name" value="PROMASTIGOTE SURFACE ANTIGEN PROTEIN PSA"/>
    <property type="match status" value="1"/>
</dbReference>
<feature type="region of interest" description="Disordered" evidence="1">
    <location>
        <begin position="14"/>
        <end position="51"/>
    </location>
</feature>
<feature type="region of interest" description="Disordered" evidence="1">
    <location>
        <begin position="216"/>
        <end position="244"/>
    </location>
</feature>
<feature type="compositionally biased region" description="Low complexity" evidence="1">
    <location>
        <begin position="218"/>
        <end position="233"/>
    </location>
</feature>
<dbReference type="PANTHER" id="PTHR27006:SF606">
    <property type="entry name" value="INTERLEUKIN-1 RECEPTOR-ASSOCIATED KINASE 4"/>
    <property type="match status" value="1"/>
</dbReference>